<dbReference type="Gene3D" id="1.10.533.10">
    <property type="entry name" value="Death Domain, Fas"/>
    <property type="match status" value="1"/>
</dbReference>
<feature type="domain" description="Death" evidence="3">
    <location>
        <begin position="675"/>
        <end position="726"/>
    </location>
</feature>
<dbReference type="AlphaFoldDB" id="A0A1X7TVU3"/>
<evidence type="ECO:0000256" key="2">
    <source>
        <dbReference type="SAM" id="SignalP"/>
    </source>
</evidence>
<feature type="chain" id="PRO_5012304686" description="Death domain-containing protein" evidence="2">
    <location>
        <begin position="20"/>
        <end position="743"/>
    </location>
</feature>
<keyword evidence="2" id="KW-0732">Signal</keyword>
<organism evidence="4">
    <name type="scientific">Amphimedon queenslandica</name>
    <name type="common">Sponge</name>
    <dbReference type="NCBI Taxonomy" id="400682"/>
    <lineage>
        <taxon>Eukaryota</taxon>
        <taxon>Metazoa</taxon>
        <taxon>Porifera</taxon>
        <taxon>Demospongiae</taxon>
        <taxon>Heteroscleromorpha</taxon>
        <taxon>Haplosclerida</taxon>
        <taxon>Niphatidae</taxon>
        <taxon>Amphimedon</taxon>
    </lineage>
</organism>
<evidence type="ECO:0000259" key="3">
    <source>
        <dbReference type="PROSITE" id="PS50017"/>
    </source>
</evidence>
<accession>A0A1X7TVU3</accession>
<feature type="signal peptide" evidence="2">
    <location>
        <begin position="1"/>
        <end position="19"/>
    </location>
</feature>
<dbReference type="Gene3D" id="2.60.40.10">
    <property type="entry name" value="Immunoglobulins"/>
    <property type="match status" value="1"/>
</dbReference>
<dbReference type="InParanoid" id="A0A1X7TVU3"/>
<sequence length="743" mass="83311">MLSKCQFVVCFSLIGLIQIFEIQSARNLELFTIVPVTQYVYINDNGTFECAARSNISGYTLSFFYGTEDVMPTETDLPNGGKRTTFTATSELNGTNIVCAARMGIMINTTEAAYIYIQGPPDSISSLTGYQLDSCCMFISWYPPFTLPGLTVQYIISVGTDQQYLNDSITNYTYCPMNPTNKQYLFSITTTNKAGDGSTSNITVGFQSNNYLKVTYNSKDAYRKDKESVLISLIYQLDSYHLCDVPIEIVTVKSYSTQNITDCYSFDPDNSTINNGTLIVKITLRSHMLWTSRVILKYESGQEFLSQDVHISTHDIQDAEIASMFDNQVCFQLQFINGSMTNETHFQFVSINDISLNFTKPQYNRLNFSYCVTLPANNWTLYVCDVPPCVLNPAVTITNISIEEQDNLTSIISNTVSVTVGPTFNSGGHTELDLGFIIGIVVTITLTLLLLTFSCCIVLTLILIKQKKNRTKLNDTNNSQAYMVSHELDQTPYNQVHVNESEQSTETEMVGNSVALKYIDVEPDPNAPPVPPPFDPVRTAYTEIRPDNGIYNKLHHDFSHKLQVQDDNIGIYSRMNQFTEGVYDKCQHNGNDNIKPARPIATQAQYSTVNVKQATKGQIHVLGQYSLVSVDEIMTGISDPISELQVTESLPSQTSTEISLVKKDLSIYVIPYLTEKWREVGLALALTPPQLDDIEENSQGISDVFQLWEDLATRPFTWETLLNALRSSIVNEFNLANQLEHTL</sequence>
<evidence type="ECO:0000313" key="4">
    <source>
        <dbReference type="EnsemblMetazoa" id="Aqu2.1.19350_001"/>
    </source>
</evidence>
<name>A0A1X7TVU3_AMPQE</name>
<dbReference type="InterPro" id="IPR036116">
    <property type="entry name" value="FN3_sf"/>
</dbReference>
<protein>
    <recommendedName>
        <fullName evidence="3">Death domain-containing protein</fullName>
    </recommendedName>
</protein>
<dbReference type="EnsemblMetazoa" id="Aqu2.1.19350_001">
    <property type="protein sequence ID" value="Aqu2.1.19350_001"/>
    <property type="gene ID" value="Aqu2.1.19350"/>
</dbReference>
<dbReference type="InterPro" id="IPR011029">
    <property type="entry name" value="DEATH-like_dom_sf"/>
</dbReference>
<dbReference type="GO" id="GO:0007165">
    <property type="term" value="P:signal transduction"/>
    <property type="evidence" value="ECO:0007669"/>
    <property type="project" value="InterPro"/>
</dbReference>
<dbReference type="InterPro" id="IPR000488">
    <property type="entry name" value="Death_dom"/>
</dbReference>
<reference evidence="4" key="1">
    <citation type="submission" date="2017-05" db="UniProtKB">
        <authorList>
            <consortium name="EnsemblMetazoa"/>
        </authorList>
    </citation>
    <scope>IDENTIFICATION</scope>
</reference>
<dbReference type="InterPro" id="IPR013783">
    <property type="entry name" value="Ig-like_fold"/>
</dbReference>
<keyword evidence="1" id="KW-0472">Membrane</keyword>
<dbReference type="PROSITE" id="PS50017">
    <property type="entry name" value="DEATH_DOMAIN"/>
    <property type="match status" value="1"/>
</dbReference>
<proteinExistence type="predicted"/>
<keyword evidence="1" id="KW-1133">Transmembrane helix</keyword>
<keyword evidence="1" id="KW-0812">Transmembrane</keyword>
<feature type="transmembrane region" description="Helical" evidence="1">
    <location>
        <begin position="434"/>
        <end position="464"/>
    </location>
</feature>
<dbReference type="CDD" id="cd01670">
    <property type="entry name" value="Death"/>
    <property type="match status" value="1"/>
</dbReference>
<evidence type="ECO:0000256" key="1">
    <source>
        <dbReference type="SAM" id="Phobius"/>
    </source>
</evidence>
<dbReference type="SUPFAM" id="SSF49265">
    <property type="entry name" value="Fibronectin type III"/>
    <property type="match status" value="1"/>
</dbReference>